<reference evidence="1 2" key="1">
    <citation type="journal article" date="2018" name="BMC Genomics">
        <title>Comparative genome analyses reveal sequence features reflecting distinct modes of host-adaptation between dicot and monocot powdery mildew.</title>
        <authorList>
            <person name="Wu Y."/>
            <person name="Ma X."/>
            <person name="Pan Z."/>
            <person name="Kale S.D."/>
            <person name="Song Y."/>
            <person name="King H."/>
            <person name="Zhang Q."/>
            <person name="Presley C."/>
            <person name="Deng X."/>
            <person name="Wei C.I."/>
            <person name="Xiao S."/>
        </authorList>
    </citation>
    <scope>NUCLEOTIDE SEQUENCE [LARGE SCALE GENOMIC DNA]</scope>
    <source>
        <strain evidence="1">UMSG3</strain>
    </source>
</reference>
<name>A0A420ILY9_9PEZI</name>
<dbReference type="Proteomes" id="UP000283383">
    <property type="component" value="Unassembled WGS sequence"/>
</dbReference>
<sequence length="285" mass="33263">MLRGPAQDYYFNTIHNFPQIQFLPLCQAFRDHFEGEELRRNVLDEWNSLTLQQTKNMNTEKSFQACFDLMLQKLRALHYGLRKELRNDYFLHIKTITACKSVEACSYTYSKPSESVTGLINDIRSSISTWESCHPALNTNSRFPDINFVDRKFRYQTHLYRPHMKNSFRDSRKTDSQNKNKKRCIICHKKGCWSSNHNKDELDEAKANTSKEWADYVLQLTTENLDDSQIFMEQLENLVLEPQTDTEIQTESDSTSSSIFLTSVGPLDGDIFVQNLTNKSFTHAL</sequence>
<dbReference type="STRING" id="62708.A0A420ILY9"/>
<dbReference type="AlphaFoldDB" id="A0A420ILY9"/>
<protein>
    <submittedName>
        <fullName evidence="1">Uncharacterized protein</fullName>
    </submittedName>
</protein>
<evidence type="ECO:0000313" key="2">
    <source>
        <dbReference type="Proteomes" id="UP000283383"/>
    </source>
</evidence>
<accession>A0A420ILY9</accession>
<proteinExistence type="predicted"/>
<organism evidence="1 2">
    <name type="scientific">Golovinomyces cichoracearum</name>
    <dbReference type="NCBI Taxonomy" id="62708"/>
    <lineage>
        <taxon>Eukaryota</taxon>
        <taxon>Fungi</taxon>
        <taxon>Dikarya</taxon>
        <taxon>Ascomycota</taxon>
        <taxon>Pezizomycotina</taxon>
        <taxon>Leotiomycetes</taxon>
        <taxon>Erysiphales</taxon>
        <taxon>Erysiphaceae</taxon>
        <taxon>Golovinomyces</taxon>
    </lineage>
</organism>
<comment type="caution">
    <text evidence="1">The sequence shown here is derived from an EMBL/GenBank/DDBJ whole genome shotgun (WGS) entry which is preliminary data.</text>
</comment>
<feature type="non-terminal residue" evidence="1">
    <location>
        <position position="285"/>
    </location>
</feature>
<evidence type="ECO:0000313" key="1">
    <source>
        <dbReference type="EMBL" id="RKF75485.1"/>
    </source>
</evidence>
<gene>
    <name evidence="1" type="ORF">GcM3_084026</name>
</gene>
<keyword evidence="2" id="KW-1185">Reference proteome</keyword>
<dbReference type="EMBL" id="MCBQ01008447">
    <property type="protein sequence ID" value="RKF75485.1"/>
    <property type="molecule type" value="Genomic_DNA"/>
</dbReference>